<dbReference type="SMART" id="SM01019">
    <property type="entry name" value="B3"/>
    <property type="match status" value="2"/>
</dbReference>
<dbReference type="Pfam" id="PF02362">
    <property type="entry name" value="B3"/>
    <property type="match status" value="2"/>
</dbReference>
<dbReference type="InterPro" id="IPR050655">
    <property type="entry name" value="Plant_B3_domain"/>
</dbReference>
<dbReference type="PROSITE" id="PS50863">
    <property type="entry name" value="B3"/>
    <property type="match status" value="2"/>
</dbReference>
<dbReference type="Proteomes" id="UP000306102">
    <property type="component" value="Unassembled WGS sequence"/>
</dbReference>
<evidence type="ECO:0000256" key="5">
    <source>
        <dbReference type="ARBA" id="ARBA00023242"/>
    </source>
</evidence>
<feature type="domain" description="TF-B3" evidence="6">
    <location>
        <begin position="46"/>
        <end position="141"/>
    </location>
</feature>
<accession>A0A4S4EB22</accession>
<gene>
    <name evidence="7" type="ORF">TEA_008236</name>
</gene>
<comment type="caution">
    <text evidence="7">The sequence shown here is derived from an EMBL/GenBank/DDBJ whole genome shotgun (WGS) entry which is preliminary data.</text>
</comment>
<keyword evidence="4" id="KW-0804">Transcription</keyword>
<dbReference type="Gene3D" id="2.40.330.10">
    <property type="entry name" value="DNA-binding pseudobarrel domain"/>
    <property type="match status" value="2"/>
</dbReference>
<proteinExistence type="predicted"/>
<dbReference type="GO" id="GO:0003677">
    <property type="term" value="F:DNA binding"/>
    <property type="evidence" value="ECO:0007669"/>
    <property type="project" value="UniProtKB-KW"/>
</dbReference>
<dbReference type="InterPro" id="IPR003340">
    <property type="entry name" value="B3_DNA-bd"/>
</dbReference>
<keyword evidence="5" id="KW-0539">Nucleus</keyword>
<dbReference type="InterPro" id="IPR015300">
    <property type="entry name" value="DNA-bd_pseudobarrel_sf"/>
</dbReference>
<name>A0A4S4EB22_CAMSN</name>
<comment type="subcellular location">
    <subcellularLocation>
        <location evidence="1">Nucleus</location>
    </subcellularLocation>
</comment>
<dbReference type="EMBL" id="SDRB02005898">
    <property type="protein sequence ID" value="THG13383.1"/>
    <property type="molecule type" value="Genomic_DNA"/>
</dbReference>
<evidence type="ECO:0000256" key="1">
    <source>
        <dbReference type="ARBA" id="ARBA00004123"/>
    </source>
</evidence>
<evidence type="ECO:0000256" key="4">
    <source>
        <dbReference type="ARBA" id="ARBA00023163"/>
    </source>
</evidence>
<keyword evidence="3" id="KW-0238">DNA-binding</keyword>
<organism evidence="7 8">
    <name type="scientific">Camellia sinensis var. sinensis</name>
    <name type="common">China tea</name>
    <dbReference type="NCBI Taxonomy" id="542762"/>
    <lineage>
        <taxon>Eukaryota</taxon>
        <taxon>Viridiplantae</taxon>
        <taxon>Streptophyta</taxon>
        <taxon>Embryophyta</taxon>
        <taxon>Tracheophyta</taxon>
        <taxon>Spermatophyta</taxon>
        <taxon>Magnoliopsida</taxon>
        <taxon>eudicotyledons</taxon>
        <taxon>Gunneridae</taxon>
        <taxon>Pentapetalae</taxon>
        <taxon>asterids</taxon>
        <taxon>Ericales</taxon>
        <taxon>Theaceae</taxon>
        <taxon>Camellia</taxon>
    </lineage>
</organism>
<dbReference type="CDD" id="cd10017">
    <property type="entry name" value="B3_DNA"/>
    <property type="match status" value="2"/>
</dbReference>
<evidence type="ECO:0000313" key="8">
    <source>
        <dbReference type="Proteomes" id="UP000306102"/>
    </source>
</evidence>
<sequence>MGYLGAGSTVRHDEDDIDRAPNVVINFAFSTTVVAVDVVESGRLTLLDRNQYSSCITSSDLMIPGKFVRKYGEKLKLSKLAFLKVPSGAVWQVELSNSRGHVWLHNGWKEFMKYYSISYGHFLVFQYNGNSIFHVLIFDKSASEIEYPSGQTNQKWDFQIPETEDVELDDSVEILDDFLTCQGTFEKDGSVEILNDPPTCKRRKMMRTNLTCKTKNDSNLHSRGIQSKEGKLANLNEDVTREIKKECTQGMHTAQGRLPSQVPDRRKSVNVDHRFRARQRAKGFESKNPFFMVYMQPSYLRPKQSLHIPLDFAKKYFSGKQSGVILRVSDGRTWSAQFYGKKRGPKHKLGWISFARDNNILAGDVCVFEMMMKSNIEPPLLNVMILRAAEDWSVRKSVNLKDQQKVAESWMGE</sequence>
<evidence type="ECO:0000259" key="6">
    <source>
        <dbReference type="PROSITE" id="PS50863"/>
    </source>
</evidence>
<reference evidence="7 8" key="1">
    <citation type="journal article" date="2018" name="Proc. Natl. Acad. Sci. U.S.A.">
        <title>Draft genome sequence of Camellia sinensis var. sinensis provides insights into the evolution of the tea genome and tea quality.</title>
        <authorList>
            <person name="Wei C."/>
            <person name="Yang H."/>
            <person name="Wang S."/>
            <person name="Zhao J."/>
            <person name="Liu C."/>
            <person name="Gao L."/>
            <person name="Xia E."/>
            <person name="Lu Y."/>
            <person name="Tai Y."/>
            <person name="She G."/>
            <person name="Sun J."/>
            <person name="Cao H."/>
            <person name="Tong W."/>
            <person name="Gao Q."/>
            <person name="Li Y."/>
            <person name="Deng W."/>
            <person name="Jiang X."/>
            <person name="Wang W."/>
            <person name="Chen Q."/>
            <person name="Zhang S."/>
            <person name="Li H."/>
            <person name="Wu J."/>
            <person name="Wang P."/>
            <person name="Li P."/>
            <person name="Shi C."/>
            <person name="Zheng F."/>
            <person name="Jian J."/>
            <person name="Huang B."/>
            <person name="Shan D."/>
            <person name="Shi M."/>
            <person name="Fang C."/>
            <person name="Yue Y."/>
            <person name="Li F."/>
            <person name="Li D."/>
            <person name="Wei S."/>
            <person name="Han B."/>
            <person name="Jiang C."/>
            <person name="Yin Y."/>
            <person name="Xia T."/>
            <person name="Zhang Z."/>
            <person name="Bennetzen J.L."/>
            <person name="Zhao S."/>
            <person name="Wan X."/>
        </authorList>
    </citation>
    <scope>NUCLEOTIDE SEQUENCE [LARGE SCALE GENOMIC DNA]</scope>
    <source>
        <strain evidence="8">cv. Shuchazao</strain>
        <tissue evidence="7">Leaf</tissue>
    </source>
</reference>
<dbReference type="PANTHER" id="PTHR31920">
    <property type="entry name" value="B3 DOMAIN-CONTAINING"/>
    <property type="match status" value="1"/>
</dbReference>
<evidence type="ECO:0000256" key="2">
    <source>
        <dbReference type="ARBA" id="ARBA00023015"/>
    </source>
</evidence>
<dbReference type="AlphaFoldDB" id="A0A4S4EB22"/>
<keyword evidence="8" id="KW-1185">Reference proteome</keyword>
<protein>
    <recommendedName>
        <fullName evidence="6">TF-B3 domain-containing protein</fullName>
    </recommendedName>
</protein>
<keyword evidence="2" id="KW-0805">Transcription regulation</keyword>
<dbReference type="PANTHER" id="PTHR31920:SF108">
    <property type="entry name" value="B3 DOMAIN-CONTAINING TRANSCRIPTION FACTOR VRN1-LIKE"/>
    <property type="match status" value="1"/>
</dbReference>
<evidence type="ECO:0000256" key="3">
    <source>
        <dbReference type="ARBA" id="ARBA00023125"/>
    </source>
</evidence>
<evidence type="ECO:0000313" key="7">
    <source>
        <dbReference type="EMBL" id="THG13383.1"/>
    </source>
</evidence>
<dbReference type="GO" id="GO:0005634">
    <property type="term" value="C:nucleus"/>
    <property type="evidence" value="ECO:0007669"/>
    <property type="project" value="UniProtKB-SubCell"/>
</dbReference>
<dbReference type="STRING" id="542762.A0A4S4EB22"/>
<dbReference type="SUPFAM" id="SSF101936">
    <property type="entry name" value="DNA-binding pseudobarrel domain"/>
    <property type="match status" value="2"/>
</dbReference>
<feature type="domain" description="TF-B3" evidence="6">
    <location>
        <begin position="291"/>
        <end position="389"/>
    </location>
</feature>